<dbReference type="InterPro" id="IPR036661">
    <property type="entry name" value="Luciferase-like_sf"/>
</dbReference>
<protein>
    <submittedName>
        <fullName evidence="7">LLM class flavin-dependent oxidoreductase</fullName>
        <ecNumber evidence="7">1.-.-.-</ecNumber>
    </submittedName>
</protein>
<dbReference type="Gene3D" id="3.20.20.30">
    <property type="entry name" value="Luciferase-like domain"/>
    <property type="match status" value="1"/>
</dbReference>
<dbReference type="InterPro" id="IPR051260">
    <property type="entry name" value="Diverse_substr_monoxygenases"/>
</dbReference>
<dbReference type="InterPro" id="IPR011251">
    <property type="entry name" value="Luciferase-like_dom"/>
</dbReference>
<dbReference type="Proteomes" id="UP001595593">
    <property type="component" value="Unassembled WGS sequence"/>
</dbReference>
<sequence length="460" mass="50187">MSATAPAAIAPAGARQMRLGLFLLSTGHHIAGWRHPGSAADMPVSIARYAEIARMAEAACFDMLFLADNNCVPQTDWPAVRRTSRANLFEPIALLSALSMVTDRIGLVATGSTTYSEPYHTARAFGTLDHLSGGRAGWNIVTTSNSNEAWNFGRESHPAHADRYKRAGEFVEVTKGLWDSFTDDAFPRDTESGIYFDATKLGVLNHKGEHFSVRGPLNLARPPQGHPVLVQAGGSEAGRDLAARLAEVIFAVNQALPDAQAFYADIKARLIAHGRDAEAVKVMPGLFPVVGRTRAEAEDRMAELQRLLHPDVGLSLLSFLTGGFDFTPYDVDGPLPELPDTDVGKARLKVIADLAKRENLSIRQLYERIAVSRGHHMVVGSAADVADRMQDWFEGGAADGFNVMPPTFPEGFRDFCQLVVPELQRRGLFRTEYSGRTLREHLGLARPLHLPRGQVALPHA</sequence>
<comment type="caution">
    <text evidence="7">The sequence shown here is derived from an EMBL/GenBank/DDBJ whole genome shotgun (WGS) entry which is preliminary data.</text>
</comment>
<dbReference type="CDD" id="cd01095">
    <property type="entry name" value="Nitrilotriacetate_monoxgenase"/>
    <property type="match status" value="1"/>
</dbReference>
<evidence type="ECO:0000256" key="3">
    <source>
        <dbReference type="ARBA" id="ARBA00023002"/>
    </source>
</evidence>
<keyword evidence="4" id="KW-0503">Monooxygenase</keyword>
<evidence type="ECO:0000313" key="8">
    <source>
        <dbReference type="Proteomes" id="UP001595593"/>
    </source>
</evidence>
<dbReference type="RefSeq" id="WP_379595839.1">
    <property type="nucleotide sequence ID" value="NZ_JBHRTN010000008.1"/>
</dbReference>
<keyword evidence="2" id="KW-0288">FMN</keyword>
<evidence type="ECO:0000256" key="1">
    <source>
        <dbReference type="ARBA" id="ARBA00022630"/>
    </source>
</evidence>
<dbReference type="PIRSF" id="PIRSF000337">
    <property type="entry name" value="NTA_MOA"/>
    <property type="match status" value="1"/>
</dbReference>
<feature type="domain" description="Luciferase-like" evidence="6">
    <location>
        <begin position="28"/>
        <end position="397"/>
    </location>
</feature>
<dbReference type="EMBL" id="JBHRTN010000008">
    <property type="protein sequence ID" value="MFC3125267.1"/>
    <property type="molecule type" value="Genomic_DNA"/>
</dbReference>
<gene>
    <name evidence="7" type="ORF">ACFOD4_09350</name>
</gene>
<dbReference type="InterPro" id="IPR016215">
    <property type="entry name" value="NTA_MOA"/>
</dbReference>
<evidence type="ECO:0000256" key="4">
    <source>
        <dbReference type="ARBA" id="ARBA00023033"/>
    </source>
</evidence>
<keyword evidence="8" id="KW-1185">Reference proteome</keyword>
<dbReference type="PANTHER" id="PTHR30011:SF16">
    <property type="entry name" value="C2H2 FINGER DOMAIN TRANSCRIPTION FACTOR (EUROFUNG)-RELATED"/>
    <property type="match status" value="1"/>
</dbReference>
<proteinExistence type="inferred from homology"/>
<keyword evidence="1" id="KW-0285">Flavoprotein</keyword>
<evidence type="ECO:0000256" key="5">
    <source>
        <dbReference type="ARBA" id="ARBA00033748"/>
    </source>
</evidence>
<reference evidence="8" key="1">
    <citation type="journal article" date="2019" name="Int. J. Syst. Evol. Microbiol.">
        <title>The Global Catalogue of Microorganisms (GCM) 10K type strain sequencing project: providing services to taxonomists for standard genome sequencing and annotation.</title>
        <authorList>
            <consortium name="The Broad Institute Genomics Platform"/>
            <consortium name="The Broad Institute Genome Sequencing Center for Infectious Disease"/>
            <person name="Wu L."/>
            <person name="Ma J."/>
        </authorList>
    </citation>
    <scope>NUCLEOTIDE SEQUENCE [LARGE SCALE GENOMIC DNA]</scope>
    <source>
        <strain evidence="8">KCTC 52094</strain>
    </source>
</reference>
<accession>A0ABV7FY01</accession>
<evidence type="ECO:0000256" key="2">
    <source>
        <dbReference type="ARBA" id="ARBA00022643"/>
    </source>
</evidence>
<organism evidence="7 8">
    <name type="scientific">Teichococcus globiformis</name>
    <dbReference type="NCBI Taxonomy" id="2307229"/>
    <lineage>
        <taxon>Bacteria</taxon>
        <taxon>Pseudomonadati</taxon>
        <taxon>Pseudomonadota</taxon>
        <taxon>Alphaproteobacteria</taxon>
        <taxon>Acetobacterales</taxon>
        <taxon>Roseomonadaceae</taxon>
        <taxon>Roseomonas</taxon>
    </lineage>
</organism>
<dbReference type="NCBIfam" id="TIGR03860">
    <property type="entry name" value="FMN_nitrolo"/>
    <property type="match status" value="1"/>
</dbReference>
<dbReference type="PANTHER" id="PTHR30011">
    <property type="entry name" value="ALKANESULFONATE MONOOXYGENASE-RELATED"/>
    <property type="match status" value="1"/>
</dbReference>
<evidence type="ECO:0000313" key="7">
    <source>
        <dbReference type="EMBL" id="MFC3125267.1"/>
    </source>
</evidence>
<evidence type="ECO:0000259" key="6">
    <source>
        <dbReference type="Pfam" id="PF00296"/>
    </source>
</evidence>
<dbReference type="EC" id="1.-.-.-" evidence="7"/>
<comment type="similarity">
    <text evidence="5">Belongs to the NtaA/SnaA/DszA monooxygenase family.</text>
</comment>
<dbReference type="SUPFAM" id="SSF51679">
    <property type="entry name" value="Bacterial luciferase-like"/>
    <property type="match status" value="1"/>
</dbReference>
<name>A0ABV7FY01_9PROT</name>
<dbReference type="GO" id="GO:0016491">
    <property type="term" value="F:oxidoreductase activity"/>
    <property type="evidence" value="ECO:0007669"/>
    <property type="project" value="UniProtKB-KW"/>
</dbReference>
<dbReference type="Pfam" id="PF00296">
    <property type="entry name" value="Bac_luciferase"/>
    <property type="match status" value="1"/>
</dbReference>
<keyword evidence="3 7" id="KW-0560">Oxidoreductase</keyword>